<dbReference type="GO" id="GO:0016020">
    <property type="term" value="C:membrane"/>
    <property type="evidence" value="ECO:0007669"/>
    <property type="project" value="GOC"/>
</dbReference>
<organism evidence="4 5">
    <name type="scientific">Candidatus Merdibacter merdavium</name>
    <dbReference type="NCBI Taxonomy" id="2838692"/>
    <lineage>
        <taxon>Bacteria</taxon>
        <taxon>Bacillati</taxon>
        <taxon>Bacillota</taxon>
        <taxon>Erysipelotrichia</taxon>
        <taxon>Erysipelotrichales</taxon>
        <taxon>Erysipelotrichaceae</taxon>
        <taxon>Merdibacter</taxon>
    </lineage>
</organism>
<dbReference type="EMBL" id="DWWM01000006">
    <property type="protein sequence ID" value="HJC35798.1"/>
    <property type="molecule type" value="Genomic_DNA"/>
</dbReference>
<proteinExistence type="predicted"/>
<evidence type="ECO:0000256" key="1">
    <source>
        <dbReference type="ARBA" id="ARBA00022723"/>
    </source>
</evidence>
<dbReference type="InterPro" id="IPR029052">
    <property type="entry name" value="Metallo-depent_PP-like"/>
</dbReference>
<name>A0A9D2NR02_9FIRM</name>
<dbReference type="PANTHER" id="PTHR31302">
    <property type="entry name" value="TRANSMEMBRANE PROTEIN WITH METALLOPHOSPHOESTERASE DOMAIN-RELATED"/>
    <property type="match status" value="1"/>
</dbReference>
<reference evidence="4" key="1">
    <citation type="journal article" date="2021" name="PeerJ">
        <title>Extensive microbial diversity within the chicken gut microbiome revealed by metagenomics and culture.</title>
        <authorList>
            <person name="Gilroy R."/>
            <person name="Ravi A."/>
            <person name="Getino M."/>
            <person name="Pursley I."/>
            <person name="Horton D.L."/>
            <person name="Alikhan N.F."/>
            <person name="Baker D."/>
            <person name="Gharbi K."/>
            <person name="Hall N."/>
            <person name="Watson M."/>
            <person name="Adriaenssens E.M."/>
            <person name="Foster-Nyarko E."/>
            <person name="Jarju S."/>
            <person name="Secka A."/>
            <person name="Antonio M."/>
            <person name="Oren A."/>
            <person name="Chaudhuri R.R."/>
            <person name="La Ragione R."/>
            <person name="Hildebrand F."/>
            <person name="Pallen M.J."/>
        </authorList>
    </citation>
    <scope>NUCLEOTIDE SEQUENCE</scope>
    <source>
        <strain evidence="4">CHK187-11901</strain>
    </source>
</reference>
<evidence type="ECO:0000313" key="5">
    <source>
        <dbReference type="Proteomes" id="UP000823896"/>
    </source>
</evidence>
<dbReference type="PANTHER" id="PTHR31302:SF31">
    <property type="entry name" value="PHOSPHODIESTERASE YAEI"/>
    <property type="match status" value="1"/>
</dbReference>
<dbReference type="GO" id="GO:0046872">
    <property type="term" value="F:metal ion binding"/>
    <property type="evidence" value="ECO:0007669"/>
    <property type="project" value="UniProtKB-KW"/>
</dbReference>
<dbReference type="GO" id="GO:0008758">
    <property type="term" value="F:UDP-2,3-diacylglucosamine hydrolase activity"/>
    <property type="evidence" value="ECO:0007669"/>
    <property type="project" value="TreeGrafter"/>
</dbReference>
<dbReference type="SUPFAM" id="SSF56300">
    <property type="entry name" value="Metallo-dependent phosphatases"/>
    <property type="match status" value="1"/>
</dbReference>
<comment type="caution">
    <text evidence="4">The sequence shown here is derived from an EMBL/GenBank/DDBJ whole genome shotgun (WGS) entry which is preliminary data.</text>
</comment>
<dbReference type="InterPro" id="IPR004843">
    <property type="entry name" value="Calcineurin-like_PHP"/>
</dbReference>
<evidence type="ECO:0000313" key="4">
    <source>
        <dbReference type="EMBL" id="HJC35798.1"/>
    </source>
</evidence>
<evidence type="ECO:0000259" key="3">
    <source>
        <dbReference type="Pfam" id="PF00149"/>
    </source>
</evidence>
<dbReference type="Proteomes" id="UP000823896">
    <property type="component" value="Unassembled WGS sequence"/>
</dbReference>
<gene>
    <name evidence="4" type="ORF">H9702_01545</name>
</gene>
<dbReference type="GO" id="GO:0009245">
    <property type="term" value="P:lipid A biosynthetic process"/>
    <property type="evidence" value="ECO:0007669"/>
    <property type="project" value="TreeGrafter"/>
</dbReference>
<dbReference type="AlphaFoldDB" id="A0A9D2NR02"/>
<protein>
    <submittedName>
        <fullName evidence="4">Metallophosphoesterase</fullName>
    </submittedName>
</protein>
<feature type="domain" description="Calcineurin-like phosphoesterase" evidence="3">
    <location>
        <begin position="27"/>
        <end position="204"/>
    </location>
</feature>
<evidence type="ECO:0000256" key="2">
    <source>
        <dbReference type="ARBA" id="ARBA00022801"/>
    </source>
</evidence>
<sequence>MISIWSSYHVLSLTTFVLNSEKVDTPMRAILISDQHDHIFRDDNEELIDRILELEPDIVFMDGDMLNADSDDISWLLSEIERLSAKVPVYYALGNHELAYMAAHPDLITQLEEAGAIVLDEEYVDVEIAGNAVRIGGFYDYAFSRTAAKTTADTMDAQDHAFLTDFCETSRLKIMLSHRPDSFVFSDASAIWQIDYVLCGHNHGGQVRLPFLGGVFGGDQGYFPPYEDGLHAFASMNMIITRGLSSNPKILPRFNNLPEIAVLDFAP</sequence>
<dbReference type="Gene3D" id="3.60.21.10">
    <property type="match status" value="1"/>
</dbReference>
<accession>A0A9D2NR02</accession>
<reference evidence="4" key="2">
    <citation type="submission" date="2021-04" db="EMBL/GenBank/DDBJ databases">
        <authorList>
            <person name="Gilroy R."/>
        </authorList>
    </citation>
    <scope>NUCLEOTIDE SEQUENCE</scope>
    <source>
        <strain evidence="4">CHK187-11901</strain>
    </source>
</reference>
<dbReference type="Pfam" id="PF00149">
    <property type="entry name" value="Metallophos"/>
    <property type="match status" value="1"/>
</dbReference>
<dbReference type="InterPro" id="IPR051158">
    <property type="entry name" value="Metallophosphoesterase_sf"/>
</dbReference>
<keyword evidence="1" id="KW-0479">Metal-binding</keyword>
<keyword evidence="2" id="KW-0378">Hydrolase</keyword>